<dbReference type="InterPro" id="IPR001841">
    <property type="entry name" value="Znf_RING"/>
</dbReference>
<dbReference type="Proteomes" id="UP001144673">
    <property type="component" value="Chromosome 6"/>
</dbReference>
<dbReference type="PROSITE" id="PS50089">
    <property type="entry name" value="ZF_RING_2"/>
    <property type="match status" value="1"/>
</dbReference>
<evidence type="ECO:0000256" key="5">
    <source>
        <dbReference type="ARBA" id="ARBA00022833"/>
    </source>
</evidence>
<dbReference type="InterPro" id="IPR013083">
    <property type="entry name" value="Znf_RING/FYVE/PHD"/>
</dbReference>
<evidence type="ECO:0000313" key="13">
    <source>
        <dbReference type="Proteomes" id="UP001144673"/>
    </source>
</evidence>
<evidence type="ECO:0000256" key="6">
    <source>
        <dbReference type="ARBA" id="ARBA00022989"/>
    </source>
</evidence>
<dbReference type="SUPFAM" id="SSF57850">
    <property type="entry name" value="RING/U-box"/>
    <property type="match status" value="1"/>
</dbReference>
<comment type="caution">
    <text evidence="12">The sequence shown here is derived from an EMBL/GenBank/DDBJ whole genome shotgun (WGS) entry which is preliminary data.</text>
</comment>
<feature type="region of interest" description="Disordered" evidence="9">
    <location>
        <begin position="1"/>
        <end position="26"/>
    </location>
</feature>
<evidence type="ECO:0000259" key="10">
    <source>
        <dbReference type="PROSITE" id="PS50089"/>
    </source>
</evidence>
<keyword evidence="4 8" id="KW-0863">Zinc-finger</keyword>
<evidence type="ECO:0000256" key="1">
    <source>
        <dbReference type="ARBA" id="ARBA00004141"/>
    </source>
</evidence>
<dbReference type="GO" id="GO:0016020">
    <property type="term" value="C:membrane"/>
    <property type="evidence" value="ECO:0007669"/>
    <property type="project" value="UniProtKB-SubCell"/>
</dbReference>
<comment type="subcellular location">
    <subcellularLocation>
        <location evidence="1">Membrane</location>
        <topology evidence="1">Multi-pass membrane protein</topology>
    </subcellularLocation>
</comment>
<protein>
    <recommendedName>
        <fullName evidence="14">RING finger domain protein</fullName>
    </recommendedName>
</protein>
<evidence type="ECO:0000313" key="12">
    <source>
        <dbReference type="EMBL" id="KAJ4155872.1"/>
    </source>
</evidence>
<evidence type="ECO:0000256" key="4">
    <source>
        <dbReference type="ARBA" id="ARBA00022771"/>
    </source>
</evidence>
<keyword evidence="5" id="KW-0862">Zinc</keyword>
<dbReference type="PANTHER" id="PTHR46283">
    <property type="entry name" value="E3 UBIQUITIN-PROTEIN LIGASE MARCH5"/>
    <property type="match status" value="1"/>
</dbReference>
<keyword evidence="13" id="KW-1185">Reference proteome</keyword>
<feature type="region of interest" description="Disordered" evidence="9">
    <location>
        <begin position="265"/>
        <end position="294"/>
    </location>
</feature>
<organism evidence="12 13">
    <name type="scientific">Akanthomyces muscarius</name>
    <name type="common">Entomopathogenic fungus</name>
    <name type="synonym">Lecanicillium muscarium</name>
    <dbReference type="NCBI Taxonomy" id="2231603"/>
    <lineage>
        <taxon>Eukaryota</taxon>
        <taxon>Fungi</taxon>
        <taxon>Dikarya</taxon>
        <taxon>Ascomycota</taxon>
        <taxon>Pezizomycotina</taxon>
        <taxon>Sordariomycetes</taxon>
        <taxon>Hypocreomycetidae</taxon>
        <taxon>Hypocreales</taxon>
        <taxon>Cordycipitaceae</taxon>
        <taxon>Akanthomyces</taxon>
    </lineage>
</organism>
<keyword evidence="3" id="KW-0479">Metal-binding</keyword>
<dbReference type="RefSeq" id="XP_056055996.1">
    <property type="nucleotide sequence ID" value="XM_056199117.1"/>
</dbReference>
<proteinExistence type="predicted"/>
<dbReference type="GeneID" id="80888255"/>
<evidence type="ECO:0000256" key="2">
    <source>
        <dbReference type="ARBA" id="ARBA00022692"/>
    </source>
</evidence>
<dbReference type="KEGG" id="amus:LMH87_001096"/>
<name>A0A9W8UN68_AKAMU</name>
<dbReference type="InterPro" id="IPR011016">
    <property type="entry name" value="Znf_RING-CH"/>
</dbReference>
<accession>A0A9W8UN68</accession>
<evidence type="ECO:0000256" key="8">
    <source>
        <dbReference type="PROSITE-ProRule" id="PRU00175"/>
    </source>
</evidence>
<gene>
    <name evidence="12" type="ORF">LMH87_001096</name>
</gene>
<dbReference type="SMART" id="SM00744">
    <property type="entry name" value="RINGv"/>
    <property type="match status" value="1"/>
</dbReference>
<dbReference type="GO" id="GO:0008270">
    <property type="term" value="F:zinc ion binding"/>
    <property type="evidence" value="ECO:0007669"/>
    <property type="project" value="UniProtKB-KW"/>
</dbReference>
<dbReference type="Gene3D" id="3.30.40.10">
    <property type="entry name" value="Zinc/RING finger domain, C3HC4 (zinc finger)"/>
    <property type="match status" value="1"/>
</dbReference>
<feature type="domain" description="RING-type" evidence="10">
    <location>
        <begin position="37"/>
        <end position="88"/>
    </location>
</feature>
<keyword evidence="6" id="KW-1133">Transmembrane helix</keyword>
<feature type="domain" description="RING-CH-type" evidence="11">
    <location>
        <begin position="29"/>
        <end position="94"/>
    </location>
</feature>
<evidence type="ECO:0000259" key="11">
    <source>
        <dbReference type="PROSITE" id="PS51292"/>
    </source>
</evidence>
<evidence type="ECO:0000256" key="9">
    <source>
        <dbReference type="SAM" id="MobiDB-lite"/>
    </source>
</evidence>
<feature type="compositionally biased region" description="Low complexity" evidence="9">
    <location>
        <begin position="276"/>
        <end position="294"/>
    </location>
</feature>
<evidence type="ECO:0000256" key="3">
    <source>
        <dbReference type="ARBA" id="ARBA00022723"/>
    </source>
</evidence>
<dbReference type="PROSITE" id="PS51292">
    <property type="entry name" value="ZF_RING_CH"/>
    <property type="match status" value="1"/>
</dbReference>
<evidence type="ECO:0000256" key="7">
    <source>
        <dbReference type="ARBA" id="ARBA00023136"/>
    </source>
</evidence>
<evidence type="ECO:0008006" key="14">
    <source>
        <dbReference type="Google" id="ProtNLM"/>
    </source>
</evidence>
<keyword evidence="2" id="KW-0812">Transmembrane</keyword>
<keyword evidence="7" id="KW-0472">Membrane</keyword>
<reference evidence="12" key="1">
    <citation type="journal article" date="2023" name="Access Microbiol">
        <title>De-novo genome assembly for Akanthomyces muscarius, a biocontrol agent of insect agricultural pests.</title>
        <authorList>
            <person name="Erdos Z."/>
            <person name="Studholme D.J."/>
            <person name="Raymond B."/>
            <person name="Sharma M."/>
        </authorList>
    </citation>
    <scope>NUCLEOTIDE SEQUENCE</scope>
    <source>
        <strain evidence="12">Ve6</strain>
    </source>
</reference>
<dbReference type="AlphaFoldDB" id="A0A9W8UN68"/>
<sequence length="559" mass="60175">MDQGNVDAPPAQASPTLPPAAMDAITGPRAPDAPRRCFICLTDEDPSDPPSSWVDPCPCTLEAHQDCMLSWVTDCERSNRPLKCPVCKSTIEMEGPWDPIVKLSDVVAKRFTKTSPLMLFTALSMGAQFSLQMYGAMALWTFSGKDAMMRFVMGPEMMIDGRRTALGTAPLAFARERITNALVLMNVAPALLVGHIFPGWSNKIFLPTASFYGIYHVMHDEQFFTWPPSPQLAMAVFPYIRSVYYNLYKELVLPYETRLNRQLLGLPPVQPRPEPANDGNGNQNQGAGRNGARNAAQAQGGIVGILQTLIDALEQEDGDDHAQIEEFQIDLRAEEREGEGEGEDGVMLEVIVEEVEMDEAALDALDAGDAPDAEAAAEAPAVEAGDGEADGAGEVAVVAEAGDIPADNMPALVDENRAVADDAAPAPVVPPAAPANHEAPPAPARRMGLGAILSGVSNAIVTALILPGVSFAAGEALRLVLPKEWTAAPLRNPWTRFNSGGGAGGRPGLFQQQWGRSLVGGCLFIVLRDILRVYTKTRKVAALSNRRVKNVDRPRRLRK</sequence>
<dbReference type="EMBL" id="JAJHUN010000007">
    <property type="protein sequence ID" value="KAJ4155872.1"/>
    <property type="molecule type" value="Genomic_DNA"/>
</dbReference>